<feature type="domain" description="TssC1 N-terminal" evidence="1">
    <location>
        <begin position="483"/>
        <end position="787"/>
    </location>
</feature>
<evidence type="ECO:0000313" key="3">
    <source>
        <dbReference type="EMBL" id="TDH59799.1"/>
    </source>
</evidence>
<dbReference type="AlphaFoldDB" id="A0A4R5QB55"/>
<name>A0A4R5QB55_9PROT</name>
<dbReference type="Pfam" id="PF18945">
    <property type="entry name" value="VipB_2"/>
    <property type="match status" value="1"/>
</dbReference>
<evidence type="ECO:0000313" key="4">
    <source>
        <dbReference type="Proteomes" id="UP000295096"/>
    </source>
</evidence>
<organism evidence="3 4">
    <name type="scientific">Dankookia rubra</name>
    <dbReference type="NCBI Taxonomy" id="1442381"/>
    <lineage>
        <taxon>Bacteria</taxon>
        <taxon>Pseudomonadati</taxon>
        <taxon>Pseudomonadota</taxon>
        <taxon>Alphaproteobacteria</taxon>
        <taxon>Acetobacterales</taxon>
        <taxon>Roseomonadaceae</taxon>
        <taxon>Dankookia</taxon>
    </lineage>
</organism>
<dbReference type="NCBIfam" id="TIGR03355">
    <property type="entry name" value="VI_chp_2"/>
    <property type="match status" value="1"/>
</dbReference>
<dbReference type="Pfam" id="PF05591">
    <property type="entry name" value="T6SS_VipA"/>
    <property type="match status" value="1"/>
</dbReference>
<dbReference type="PANTHER" id="PTHR35565">
    <property type="entry name" value="CYTOPLASMIC PROTEIN-RELATED"/>
    <property type="match status" value="1"/>
</dbReference>
<dbReference type="OrthoDB" id="9764000at2"/>
<sequence length="911" mass="100184">MTADPVEVWTLAALASLASRVEPQLLRRLRLELAPRLDATVEAALWFSPDLVSMRAPTGLILSAEALPALRGVLAVDPSRLDAAWAITAEMHAAAAPALRVEEELTYLALKGLGASATEARARGLLRDTLRTMLERGGGGLPAWAERALQRMPREVLELEEARMVAHGAALRLGRSGLLAALATTSAAGENWAWLAPGALRRIPLSVTWIDNGIEFGPPGTPLGHDIEVPALLPLAVHVWPGGPEAGPGQRVPVHPLRRSHVALDTDQVVIQVLGGQRISLQVREPGQRLRPRRPRMHITYEVETQEALIERELPFVVGVMGDFSAGMAERPPATERRFLSIDTNNFDDVMARLAPRLELRVEDTLTSSSGVEWTVPLEFRALTDFEPERVVRQIPPLAERLARRTALQELLVAVDGNDRFGDLLQATRRAAGAAITEADRGAVRVMLGKDDARADRLAEAWLDVARAAPETASDNPTVLLQQVIEMLDAELTAQLRPVMRHRAFAALEGTWRGLKRLVDGSRTDQTLKIRILDLRKDELAIDLAEAGENVAHTILYRLVYETEFSTPGGEPYATLVGDYAWDHQEADVLALRGIARVAAAAHAPFISAVGPGLFGLKAWRDLPLAGDLVKLIEGPEHASWRALRDSPEARFLVLTLPRALARLPYGARTLPVEAFAFEELLPRGSELPAPEEFCWSSVAFLLAGRLTQAFAETGAAMAIQGAEGGGRVSNLPSLVFALDDGGLDQHCPTEIGITDRRELELSTAGLLPLCHYRNTDFAVFFGAQTLARPPVYDRHEATANAVVAARLPFIMICGRFMHYLMVMSRDKVGSFMEASDLEAWLNRWIQNYTNAKPNPGWEMRVRYPLRETRIEISAEEEPGRFRIGAYLRPWLEMEELTVAMRVEASVPLRF</sequence>
<reference evidence="3 4" key="1">
    <citation type="journal article" date="2016" name="J. Microbiol.">
        <title>Dankookia rubra gen. nov., sp. nov., an alphaproteobacterium isolated from sediment of a shallow stream.</title>
        <authorList>
            <person name="Kim W.H."/>
            <person name="Kim D.H."/>
            <person name="Kang K."/>
            <person name="Ahn T.Y."/>
        </authorList>
    </citation>
    <scope>NUCLEOTIDE SEQUENCE [LARGE SCALE GENOMIC DNA]</scope>
    <source>
        <strain evidence="3 4">JCM30602</strain>
    </source>
</reference>
<dbReference type="InterPro" id="IPR044031">
    <property type="entry name" value="TssC1_N"/>
</dbReference>
<dbReference type="InterPro" id="IPR044032">
    <property type="entry name" value="TssC1_C"/>
</dbReference>
<comment type="caution">
    <text evidence="3">The sequence shown here is derived from an EMBL/GenBank/DDBJ whole genome shotgun (WGS) entry which is preliminary data.</text>
</comment>
<dbReference type="InterPro" id="IPR010269">
    <property type="entry name" value="T6SS_TssC-like"/>
</dbReference>
<proteinExistence type="predicted"/>
<dbReference type="InterPro" id="IPR008312">
    <property type="entry name" value="T6SS_TssB1"/>
</dbReference>
<dbReference type="Proteomes" id="UP000295096">
    <property type="component" value="Unassembled WGS sequence"/>
</dbReference>
<dbReference type="PANTHER" id="PTHR35565:SF3">
    <property type="entry name" value="TYPE VI SECRETION SYSTEM SHEATH PROTEIN TSSC1"/>
    <property type="match status" value="1"/>
</dbReference>
<feature type="domain" description="TssC1 C-terminal" evidence="2">
    <location>
        <begin position="797"/>
        <end position="906"/>
    </location>
</feature>
<accession>A0A4R5QB55</accession>
<dbReference type="NCBIfam" id="TIGR03358">
    <property type="entry name" value="VI_chp_5"/>
    <property type="match status" value="1"/>
</dbReference>
<keyword evidence="4" id="KW-1185">Reference proteome</keyword>
<dbReference type="Pfam" id="PF05943">
    <property type="entry name" value="VipB"/>
    <property type="match status" value="1"/>
</dbReference>
<dbReference type="EMBL" id="SMSJ01000053">
    <property type="protein sequence ID" value="TDH59799.1"/>
    <property type="molecule type" value="Genomic_DNA"/>
</dbReference>
<protein>
    <submittedName>
        <fullName evidence="3">Type VI secretion system contractile sheath large subunit</fullName>
    </submittedName>
</protein>
<evidence type="ECO:0000259" key="1">
    <source>
        <dbReference type="Pfam" id="PF05943"/>
    </source>
</evidence>
<gene>
    <name evidence="3" type="primary">tssC</name>
    <name evidence="3" type="ORF">E2C06_25485</name>
</gene>
<evidence type="ECO:0000259" key="2">
    <source>
        <dbReference type="Pfam" id="PF18945"/>
    </source>
</evidence>
<dbReference type="RefSeq" id="WP_133291402.1">
    <property type="nucleotide sequence ID" value="NZ_SMSJ01000053.1"/>
</dbReference>